<keyword evidence="7" id="KW-1185">Reference proteome</keyword>
<gene>
    <name evidence="6" type="ORF">SAMN05216214_103194</name>
</gene>
<proteinExistence type="predicted"/>
<name>A0A1H7I537_9GAMM</name>
<sequence length="112" mass="12113">MLRLGLVAVLFGLAGCASQPGTPFSQPAAWQHWQCEGGEQFRWRFADASNEVVELRLDALAFTLPRQPSGSGMLYSDATLVFHAKGDEALLYWAADDELIGRACRAAQGAGQ</sequence>
<evidence type="ECO:0000313" key="7">
    <source>
        <dbReference type="Proteomes" id="UP000185766"/>
    </source>
</evidence>
<dbReference type="InterPro" id="IPR018660">
    <property type="entry name" value="MliC"/>
</dbReference>
<dbReference type="AlphaFoldDB" id="A0A1H7I537"/>
<dbReference type="Gene3D" id="2.40.128.200">
    <property type="match status" value="1"/>
</dbReference>
<reference evidence="6 7" key="1">
    <citation type="submission" date="2016-10" db="EMBL/GenBank/DDBJ databases">
        <authorList>
            <person name="de Groot N.N."/>
        </authorList>
    </citation>
    <scope>NUCLEOTIDE SEQUENCE [LARGE SCALE GENOMIC DNA]</scope>
    <source>
        <strain evidence="6 7">JCM 19513</strain>
    </source>
</reference>
<dbReference type="PROSITE" id="PS51257">
    <property type="entry name" value="PROKAR_LIPOPROTEIN"/>
    <property type="match status" value="1"/>
</dbReference>
<keyword evidence="4" id="KW-0449">Lipoprotein</keyword>
<evidence type="ECO:0000256" key="1">
    <source>
        <dbReference type="ARBA" id="ARBA00022729"/>
    </source>
</evidence>
<dbReference type="InterPro" id="IPR036328">
    <property type="entry name" value="MliC_sf"/>
</dbReference>
<keyword evidence="3" id="KW-0564">Palmitate</keyword>
<dbReference type="SUPFAM" id="SSF141488">
    <property type="entry name" value="YdhA-like"/>
    <property type="match status" value="1"/>
</dbReference>
<dbReference type="Pfam" id="PF09864">
    <property type="entry name" value="MliC"/>
    <property type="match status" value="1"/>
</dbReference>
<dbReference type="RefSeq" id="WP_074865403.1">
    <property type="nucleotide sequence ID" value="NZ_FOAS01000003.1"/>
</dbReference>
<keyword evidence="1" id="KW-0732">Signal</keyword>
<evidence type="ECO:0000256" key="2">
    <source>
        <dbReference type="ARBA" id="ARBA00023136"/>
    </source>
</evidence>
<accession>A0A1H7I537</accession>
<dbReference type="Proteomes" id="UP000185766">
    <property type="component" value="Unassembled WGS sequence"/>
</dbReference>
<evidence type="ECO:0000259" key="5">
    <source>
        <dbReference type="Pfam" id="PF09864"/>
    </source>
</evidence>
<feature type="domain" description="C-type lysozyme inhibitor" evidence="5">
    <location>
        <begin position="33"/>
        <end position="98"/>
    </location>
</feature>
<dbReference type="EMBL" id="FOAS01000003">
    <property type="protein sequence ID" value="SEK57484.1"/>
    <property type="molecule type" value="Genomic_DNA"/>
</dbReference>
<evidence type="ECO:0000256" key="4">
    <source>
        <dbReference type="ARBA" id="ARBA00023288"/>
    </source>
</evidence>
<evidence type="ECO:0000313" key="6">
    <source>
        <dbReference type="EMBL" id="SEK57484.1"/>
    </source>
</evidence>
<protein>
    <submittedName>
        <fullName evidence="6">Membrane-bound inhibitor of C-type lysozyme</fullName>
    </submittedName>
</protein>
<keyword evidence="2" id="KW-0472">Membrane</keyword>
<evidence type="ECO:0000256" key="3">
    <source>
        <dbReference type="ARBA" id="ARBA00023139"/>
    </source>
</evidence>
<organism evidence="6 7">
    <name type="scientific">Atopomonas hussainii</name>
    <dbReference type="NCBI Taxonomy" id="1429083"/>
    <lineage>
        <taxon>Bacteria</taxon>
        <taxon>Pseudomonadati</taxon>
        <taxon>Pseudomonadota</taxon>
        <taxon>Gammaproteobacteria</taxon>
        <taxon>Pseudomonadales</taxon>
        <taxon>Pseudomonadaceae</taxon>
        <taxon>Atopomonas</taxon>
    </lineage>
</organism>
<dbReference type="STRING" id="1429083.GCA_001885685_03390"/>